<dbReference type="GO" id="GO:0008967">
    <property type="term" value="F:phosphoglycolate phosphatase activity"/>
    <property type="evidence" value="ECO:0007669"/>
    <property type="project" value="TreeGrafter"/>
</dbReference>
<dbReference type="AlphaFoldDB" id="A0A2Y8ZWZ8"/>
<dbReference type="PANTHER" id="PTHR43434:SF19">
    <property type="entry name" value="PHOSPHONOACETALDEHYDE HYDROLASE"/>
    <property type="match status" value="1"/>
</dbReference>
<dbReference type="NCBIfam" id="TIGR03351">
    <property type="entry name" value="PhnX-like"/>
    <property type="match status" value="1"/>
</dbReference>
<dbReference type="InterPro" id="IPR023214">
    <property type="entry name" value="HAD_sf"/>
</dbReference>
<dbReference type="InterPro" id="IPR022468">
    <property type="entry name" value="PhnX-like"/>
</dbReference>
<protein>
    <submittedName>
        <fullName evidence="1">Phosphonatase-like hydrolase</fullName>
    </submittedName>
</protein>
<dbReference type="RefSeq" id="WP_109688835.1">
    <property type="nucleotide sequence ID" value="NZ_QGDN01000001.1"/>
</dbReference>
<gene>
    <name evidence="1" type="ORF">SAMN04489750_2117</name>
</gene>
<evidence type="ECO:0000313" key="2">
    <source>
        <dbReference type="Proteomes" id="UP000250028"/>
    </source>
</evidence>
<reference evidence="2" key="1">
    <citation type="submission" date="2016-10" db="EMBL/GenBank/DDBJ databases">
        <authorList>
            <person name="Varghese N."/>
            <person name="Submissions S."/>
        </authorList>
    </citation>
    <scope>NUCLEOTIDE SEQUENCE [LARGE SCALE GENOMIC DNA]</scope>
    <source>
        <strain evidence="2">DSM 22951</strain>
    </source>
</reference>
<organism evidence="1 2">
    <name type="scientific">Branchiibius hedensis</name>
    <dbReference type="NCBI Taxonomy" id="672460"/>
    <lineage>
        <taxon>Bacteria</taxon>
        <taxon>Bacillati</taxon>
        <taxon>Actinomycetota</taxon>
        <taxon>Actinomycetes</taxon>
        <taxon>Micrococcales</taxon>
        <taxon>Dermacoccaceae</taxon>
        <taxon>Branchiibius</taxon>
    </lineage>
</organism>
<dbReference type="SFLD" id="SFLDS00003">
    <property type="entry name" value="Haloacid_Dehalogenase"/>
    <property type="match status" value="1"/>
</dbReference>
<proteinExistence type="predicted"/>
<dbReference type="Pfam" id="PF00702">
    <property type="entry name" value="Hydrolase"/>
    <property type="match status" value="1"/>
</dbReference>
<dbReference type="EMBL" id="UESZ01000001">
    <property type="protein sequence ID" value="SSA34789.1"/>
    <property type="molecule type" value="Genomic_DNA"/>
</dbReference>
<dbReference type="OrthoDB" id="5504491at2"/>
<sequence length="226" mass="23057">MTTAPAIALVAFDIAGTTVQEGGQVYVALEDAVRALGADPTAEQIESWMGADKRAAIRGLLTASGIEADPEVIEAGFADFRARLDSAYVKQPPTPMPGVLDLFAALRARGTKVALTTGFDRTVVEQVLAAVGWDETTLDAVVCVDDVDAGRPSPAMIQRAMQLTGISDPAAVAAVGDTVRDIGAGRAAQAGLVVGVRSGETDGQALSDAGADVVIDSVADLLGVLP</sequence>
<dbReference type="InterPro" id="IPR050155">
    <property type="entry name" value="HAD-like_hydrolase_sf"/>
</dbReference>
<dbReference type="SUPFAM" id="SSF56784">
    <property type="entry name" value="HAD-like"/>
    <property type="match status" value="1"/>
</dbReference>
<accession>A0A2Y8ZWZ8</accession>
<dbReference type="Gene3D" id="3.40.50.1000">
    <property type="entry name" value="HAD superfamily/HAD-like"/>
    <property type="match status" value="1"/>
</dbReference>
<dbReference type="InterPro" id="IPR036412">
    <property type="entry name" value="HAD-like_sf"/>
</dbReference>
<dbReference type="GO" id="GO:0005829">
    <property type="term" value="C:cytosol"/>
    <property type="evidence" value="ECO:0007669"/>
    <property type="project" value="TreeGrafter"/>
</dbReference>
<evidence type="ECO:0000313" key="1">
    <source>
        <dbReference type="EMBL" id="SSA34789.1"/>
    </source>
</evidence>
<dbReference type="Proteomes" id="UP000250028">
    <property type="component" value="Unassembled WGS sequence"/>
</dbReference>
<name>A0A2Y8ZWZ8_9MICO</name>
<dbReference type="PANTHER" id="PTHR43434">
    <property type="entry name" value="PHOSPHOGLYCOLATE PHOSPHATASE"/>
    <property type="match status" value="1"/>
</dbReference>
<keyword evidence="1" id="KW-0378">Hydrolase</keyword>
<keyword evidence="2" id="KW-1185">Reference proteome</keyword>
<dbReference type="GO" id="GO:0006281">
    <property type="term" value="P:DNA repair"/>
    <property type="evidence" value="ECO:0007669"/>
    <property type="project" value="TreeGrafter"/>
</dbReference>
<dbReference type="SFLD" id="SFLDG01129">
    <property type="entry name" value="C1.5:_HAD__Beta-PGM__Phosphata"/>
    <property type="match status" value="1"/>
</dbReference>